<dbReference type="PANTHER" id="PTHR11947:SF25">
    <property type="entry name" value="[PYRUVATE DEHYDROGENASE (ACETYL-TRANSFERRING)] KINASE 2, MITOCHONDRIAL"/>
    <property type="match status" value="1"/>
</dbReference>
<protein>
    <recommendedName>
        <fullName evidence="7">Protein-serine/threonine kinase</fullName>
        <ecNumber evidence="7">2.7.11.-</ecNumber>
    </recommendedName>
</protein>
<evidence type="ECO:0000259" key="10">
    <source>
        <dbReference type="Pfam" id="PF13191"/>
    </source>
</evidence>
<feature type="domain" description="Orc1-like AAA ATPase" evidence="10">
    <location>
        <begin position="220"/>
        <end position="371"/>
    </location>
</feature>
<evidence type="ECO:0000256" key="1">
    <source>
        <dbReference type="ARBA" id="ARBA00006155"/>
    </source>
</evidence>
<dbReference type="GO" id="GO:0005759">
    <property type="term" value="C:mitochondrial matrix"/>
    <property type="evidence" value="ECO:0007669"/>
    <property type="project" value="UniProtKB-SubCell"/>
</dbReference>
<keyword evidence="4 7" id="KW-0418">Kinase</keyword>
<dbReference type="InterPro" id="IPR036890">
    <property type="entry name" value="HATPase_C_sf"/>
</dbReference>
<feature type="compositionally biased region" description="Polar residues" evidence="8">
    <location>
        <begin position="22"/>
        <end position="31"/>
    </location>
</feature>
<dbReference type="EMBL" id="LNZH02000115">
    <property type="protein sequence ID" value="OCB90870.1"/>
    <property type="molecule type" value="Genomic_DNA"/>
</dbReference>
<dbReference type="InterPro" id="IPR032705">
    <property type="entry name" value="ORC4_C"/>
</dbReference>
<evidence type="ECO:0000313" key="13">
    <source>
        <dbReference type="Proteomes" id="UP000757232"/>
    </source>
</evidence>
<dbReference type="PANTHER" id="PTHR11947">
    <property type="entry name" value="PYRUVATE DEHYDROGENASE KINASE"/>
    <property type="match status" value="1"/>
</dbReference>
<dbReference type="GO" id="GO:0004740">
    <property type="term" value="F:pyruvate dehydrogenase (acetyl-transferring) kinase activity"/>
    <property type="evidence" value="ECO:0007669"/>
    <property type="project" value="TreeGrafter"/>
</dbReference>
<dbReference type="EC" id="2.7.11.-" evidence="7"/>
<reference evidence="12" key="1">
    <citation type="submission" date="2016-06" db="EMBL/GenBank/DDBJ databases">
        <title>Draft Genome sequence of the fungus Inonotus baumii.</title>
        <authorList>
            <person name="Zhu H."/>
            <person name="Lin W."/>
        </authorList>
    </citation>
    <scope>NUCLEOTIDE SEQUENCE</scope>
    <source>
        <strain evidence="12">821</strain>
    </source>
</reference>
<evidence type="ECO:0000256" key="4">
    <source>
        <dbReference type="ARBA" id="ARBA00022777"/>
    </source>
</evidence>
<comment type="subcellular location">
    <subcellularLocation>
        <location evidence="7">Mitochondrion matrix</location>
    </subcellularLocation>
</comment>
<keyword evidence="3 7" id="KW-0547">Nucleotide-binding</keyword>
<organism evidence="12 13">
    <name type="scientific">Sanghuangporus baumii</name>
    <name type="common">Phellinus baumii</name>
    <dbReference type="NCBI Taxonomy" id="108892"/>
    <lineage>
        <taxon>Eukaryota</taxon>
        <taxon>Fungi</taxon>
        <taxon>Dikarya</taxon>
        <taxon>Basidiomycota</taxon>
        <taxon>Agaricomycotina</taxon>
        <taxon>Agaricomycetes</taxon>
        <taxon>Hymenochaetales</taxon>
        <taxon>Hymenochaetaceae</taxon>
        <taxon>Sanghuangporus</taxon>
    </lineage>
</organism>
<dbReference type="InterPro" id="IPR018955">
    <property type="entry name" value="BCDHK/PDK_N"/>
</dbReference>
<dbReference type="GO" id="GO:0010906">
    <property type="term" value="P:regulation of glucose metabolic process"/>
    <property type="evidence" value="ECO:0007669"/>
    <property type="project" value="TreeGrafter"/>
</dbReference>
<dbReference type="Pfam" id="PF10436">
    <property type="entry name" value="BCDHK_Adom3"/>
    <property type="match status" value="1"/>
</dbReference>
<evidence type="ECO:0000256" key="5">
    <source>
        <dbReference type="ARBA" id="ARBA00022840"/>
    </source>
</evidence>
<feature type="domain" description="Branched-chain alpha-ketoacid dehydrogenase kinase/Pyruvate dehydrogenase kinase N-terminal" evidence="9">
    <location>
        <begin position="685"/>
        <end position="851"/>
    </location>
</feature>
<dbReference type="SUPFAM" id="SSF52540">
    <property type="entry name" value="P-loop containing nucleoside triphosphate hydrolases"/>
    <property type="match status" value="1"/>
</dbReference>
<dbReference type="SUPFAM" id="SSF55874">
    <property type="entry name" value="ATPase domain of HSP90 chaperone/DNA topoisomerase II/histidine kinase"/>
    <property type="match status" value="1"/>
</dbReference>
<sequence length="1079" mass="121297">MPRKRAIEEVDEEVSTPRRQTRSATIATKSTVDVDRGRFVSLRKRHRETTPDSEPENNRELRSPTPLRTYFRRRNVISRTLKQGEALEHSTLEELGLGTTPPRNTRRCLILDAVEIVTKARVGSGKHGHRELEELVLNSDPPKTNQIETKVLHSPNFQNHRIQKKTPSLKFSGELPKVLPEHFHECLERQKQAVLNVFHDPSLVDDRDENADLSANAFTLEQLTDLLGGSIERGEGNSCLLIGPSGSGKSKIFETALRRYKEDYNPIVVRLNGYVQHTDRLAIREIARQIVDQTGSKTFQSIDMDDDDNPFDDGDPTAFVGSLPPPSHLPSLIAALPTLPRPVVVLLDAFNIFTEQPRQALLYCLLDTVQSCRSGSSSHRGLAVVGLTTRIDVVNFLEKRVKSRFSHRTFRTASPNKFEDSMALLRRCLYADAISPYASATSEWRSIWEHSVDAFLQDQSIKETFKDMFGVSRDIRRLLRMMTSMILRLEPSSPYLTIQNLWKCLEWRSGKAQGSSLFTAQHARTAGHDSFTFEMLYDLFATQVRTSSAAPVMLGGGSIGMVNISRRTLMGAFEELIQMKIFVQTAPSASSVGRQFIKYRCAVEWGGVKAAVDCIASVADVRASLRLQMTVSNCRRSILNLQHASSACCAPRRSLARCNSTALSSALHFYQNRQLELYAAKETKRLTLRQLIFYGRSMTEQRLIMAANYVRSELPIRIAHRLRDMQALPYIVVTQEEVARVYELYWSAFDKFRAFPPIKTMADNLKFCKVVRSLLDEHASIIPSLILGLSLSSHHLEPEELDSFITRMLVSRISRRVLAEHHIALTEDFLRDSNKDSDPNRTAPTPHVGIINTELSPRRSIEKCAELLRTSPRNVVFADPERAMEMDLDCPSVVIDGHVETKFAYIRDQLEYIIFELLKNAMYATSIQHPDSNRLPDIHATIATGRDEIQLRISDQGGGLMQPEISSPSDLLSFSHARNRTRLDTSRLTALKSVSSRPQGMRATVNEQIEAWKEDNGGLNTPERKAGVGVHTRLGIGLPMSNIFATYFGGSLELVSLDGWGTESPYSLLSALGTTLEGI</sequence>
<keyword evidence="2 7" id="KW-0808">Transferase</keyword>
<dbReference type="InterPro" id="IPR027417">
    <property type="entry name" value="P-loop_NTPase"/>
</dbReference>
<dbReference type="OrthoDB" id="3264224at2759"/>
<dbReference type="Proteomes" id="UP000757232">
    <property type="component" value="Unassembled WGS sequence"/>
</dbReference>
<name>A0A9Q5N8P1_SANBA</name>
<dbReference type="Gene3D" id="1.20.140.20">
    <property type="entry name" value="Alpha-ketoacid/pyruvate dehydrogenase kinase, N-terminal domain"/>
    <property type="match status" value="1"/>
</dbReference>
<accession>A0A9Q5N8P1</accession>
<evidence type="ECO:0000256" key="6">
    <source>
        <dbReference type="ARBA" id="ARBA00023128"/>
    </source>
</evidence>
<evidence type="ECO:0000256" key="7">
    <source>
        <dbReference type="RuleBase" id="RU366032"/>
    </source>
</evidence>
<dbReference type="Gene3D" id="3.40.50.300">
    <property type="entry name" value="P-loop containing nucleotide triphosphate hydrolases"/>
    <property type="match status" value="1"/>
</dbReference>
<feature type="region of interest" description="Disordered" evidence="8">
    <location>
        <begin position="1"/>
        <end position="67"/>
    </location>
</feature>
<evidence type="ECO:0000259" key="11">
    <source>
        <dbReference type="Pfam" id="PF14629"/>
    </source>
</evidence>
<keyword evidence="5 7" id="KW-0067">ATP-binding</keyword>
<evidence type="ECO:0000259" key="9">
    <source>
        <dbReference type="Pfam" id="PF10436"/>
    </source>
</evidence>
<gene>
    <name evidence="12" type="ORF">A7U60_g1894</name>
</gene>
<evidence type="ECO:0000256" key="2">
    <source>
        <dbReference type="ARBA" id="ARBA00022679"/>
    </source>
</evidence>
<dbReference type="InterPro" id="IPR039028">
    <property type="entry name" value="BCKD/PDK"/>
</dbReference>
<proteinExistence type="inferred from homology"/>
<dbReference type="InterPro" id="IPR041664">
    <property type="entry name" value="AAA_16"/>
</dbReference>
<dbReference type="SUPFAM" id="SSF69012">
    <property type="entry name" value="alpha-ketoacid dehydrogenase kinase, N-terminal domain"/>
    <property type="match status" value="1"/>
</dbReference>
<evidence type="ECO:0000256" key="3">
    <source>
        <dbReference type="ARBA" id="ARBA00022741"/>
    </source>
</evidence>
<dbReference type="Pfam" id="PF13191">
    <property type="entry name" value="AAA_16"/>
    <property type="match status" value="1"/>
</dbReference>
<evidence type="ECO:0000256" key="8">
    <source>
        <dbReference type="SAM" id="MobiDB-lite"/>
    </source>
</evidence>
<comment type="caution">
    <text evidence="12">The sequence shown here is derived from an EMBL/GenBank/DDBJ whole genome shotgun (WGS) entry which is preliminary data.</text>
</comment>
<dbReference type="AlphaFoldDB" id="A0A9Q5N8P1"/>
<dbReference type="Pfam" id="PF14629">
    <property type="entry name" value="ORC4_C"/>
    <property type="match status" value="1"/>
</dbReference>
<keyword evidence="13" id="KW-1185">Reference proteome</keyword>
<dbReference type="Gene3D" id="3.30.565.10">
    <property type="entry name" value="Histidine kinase-like ATPase, C-terminal domain"/>
    <property type="match status" value="1"/>
</dbReference>
<dbReference type="InterPro" id="IPR036784">
    <property type="entry name" value="AK/P_DHK_N_sf"/>
</dbReference>
<evidence type="ECO:0000313" key="12">
    <source>
        <dbReference type="EMBL" id="OCB90870.1"/>
    </source>
</evidence>
<dbReference type="GO" id="GO:0005524">
    <property type="term" value="F:ATP binding"/>
    <property type="evidence" value="ECO:0007669"/>
    <property type="project" value="UniProtKB-UniRule"/>
</dbReference>
<comment type="similarity">
    <text evidence="1 7">Belongs to the PDK/BCKDK protein kinase family.</text>
</comment>
<feature type="domain" description="Origin recognition complex subunit 4 C-terminal" evidence="11">
    <location>
        <begin position="429"/>
        <end position="612"/>
    </location>
</feature>
<keyword evidence="6 7" id="KW-0496">Mitochondrion</keyword>